<sequence>GGHEQVVKLLLDAGADANAQGGGGNALYVASDRGHEQVVKLLLDAGADVASR</sequence>
<feature type="repeat" description="ANK" evidence="3">
    <location>
        <begin position="1"/>
        <end position="22"/>
    </location>
</feature>
<evidence type="ECO:0000256" key="1">
    <source>
        <dbReference type="ARBA" id="ARBA00022737"/>
    </source>
</evidence>
<dbReference type="AlphaFoldDB" id="A0A6A6ZBF8"/>
<dbReference type="Gene3D" id="1.25.40.20">
    <property type="entry name" value="Ankyrin repeat-containing domain"/>
    <property type="match status" value="1"/>
</dbReference>
<organism evidence="4 5">
    <name type="scientific">Ophiobolus disseminans</name>
    <dbReference type="NCBI Taxonomy" id="1469910"/>
    <lineage>
        <taxon>Eukaryota</taxon>
        <taxon>Fungi</taxon>
        <taxon>Dikarya</taxon>
        <taxon>Ascomycota</taxon>
        <taxon>Pezizomycotina</taxon>
        <taxon>Dothideomycetes</taxon>
        <taxon>Pleosporomycetidae</taxon>
        <taxon>Pleosporales</taxon>
        <taxon>Pleosporineae</taxon>
        <taxon>Phaeosphaeriaceae</taxon>
        <taxon>Ophiobolus</taxon>
    </lineage>
</organism>
<evidence type="ECO:0000256" key="2">
    <source>
        <dbReference type="ARBA" id="ARBA00023043"/>
    </source>
</evidence>
<dbReference type="PANTHER" id="PTHR24171:SF9">
    <property type="entry name" value="ANKYRIN REPEAT DOMAIN-CONTAINING PROTEIN 39"/>
    <property type="match status" value="1"/>
</dbReference>
<dbReference type="SUPFAM" id="SSF48403">
    <property type="entry name" value="Ankyrin repeat"/>
    <property type="match status" value="1"/>
</dbReference>
<dbReference type="PROSITE" id="PS50297">
    <property type="entry name" value="ANK_REP_REGION"/>
    <property type="match status" value="1"/>
</dbReference>
<proteinExistence type="predicted"/>
<name>A0A6A6ZBF8_9PLEO</name>
<accession>A0A6A6ZBF8</accession>
<keyword evidence="5" id="KW-1185">Reference proteome</keyword>
<gene>
    <name evidence="4" type="ORF">CC86DRAFT_414280</name>
</gene>
<feature type="repeat" description="ANK" evidence="3">
    <location>
        <begin position="22"/>
        <end position="52"/>
    </location>
</feature>
<evidence type="ECO:0000256" key="3">
    <source>
        <dbReference type="PROSITE-ProRule" id="PRU00023"/>
    </source>
</evidence>
<dbReference type="InterPro" id="IPR002110">
    <property type="entry name" value="Ankyrin_rpt"/>
</dbReference>
<keyword evidence="2 3" id="KW-0040">ANK repeat</keyword>
<feature type="non-terminal residue" evidence="4">
    <location>
        <position position="1"/>
    </location>
</feature>
<evidence type="ECO:0000313" key="4">
    <source>
        <dbReference type="EMBL" id="KAF2818033.1"/>
    </source>
</evidence>
<dbReference type="Pfam" id="PF12796">
    <property type="entry name" value="Ank_2"/>
    <property type="match status" value="1"/>
</dbReference>
<dbReference type="Proteomes" id="UP000799424">
    <property type="component" value="Unassembled WGS sequence"/>
</dbReference>
<protein>
    <submittedName>
        <fullName evidence="4">Uncharacterized protein</fullName>
    </submittedName>
</protein>
<dbReference type="SMART" id="SM00248">
    <property type="entry name" value="ANK"/>
    <property type="match status" value="1"/>
</dbReference>
<evidence type="ECO:0000313" key="5">
    <source>
        <dbReference type="Proteomes" id="UP000799424"/>
    </source>
</evidence>
<dbReference type="InterPro" id="IPR036770">
    <property type="entry name" value="Ankyrin_rpt-contain_sf"/>
</dbReference>
<dbReference type="PANTHER" id="PTHR24171">
    <property type="entry name" value="ANKYRIN REPEAT DOMAIN-CONTAINING PROTEIN 39-RELATED"/>
    <property type="match status" value="1"/>
</dbReference>
<dbReference type="PROSITE" id="PS50088">
    <property type="entry name" value="ANK_REPEAT"/>
    <property type="match status" value="2"/>
</dbReference>
<dbReference type="EMBL" id="MU006281">
    <property type="protein sequence ID" value="KAF2818033.1"/>
    <property type="molecule type" value="Genomic_DNA"/>
</dbReference>
<keyword evidence="1" id="KW-0677">Repeat</keyword>
<reference evidence="4" key="1">
    <citation type="journal article" date="2020" name="Stud. Mycol.">
        <title>101 Dothideomycetes genomes: a test case for predicting lifestyles and emergence of pathogens.</title>
        <authorList>
            <person name="Haridas S."/>
            <person name="Albert R."/>
            <person name="Binder M."/>
            <person name="Bloem J."/>
            <person name="Labutti K."/>
            <person name="Salamov A."/>
            <person name="Andreopoulos B."/>
            <person name="Baker S."/>
            <person name="Barry K."/>
            <person name="Bills G."/>
            <person name="Bluhm B."/>
            <person name="Cannon C."/>
            <person name="Castanera R."/>
            <person name="Culley D."/>
            <person name="Daum C."/>
            <person name="Ezra D."/>
            <person name="Gonzalez J."/>
            <person name="Henrissat B."/>
            <person name="Kuo A."/>
            <person name="Liang C."/>
            <person name="Lipzen A."/>
            <person name="Lutzoni F."/>
            <person name="Magnuson J."/>
            <person name="Mondo S."/>
            <person name="Nolan M."/>
            <person name="Ohm R."/>
            <person name="Pangilinan J."/>
            <person name="Park H.-J."/>
            <person name="Ramirez L."/>
            <person name="Alfaro M."/>
            <person name="Sun H."/>
            <person name="Tritt A."/>
            <person name="Yoshinaga Y."/>
            <person name="Zwiers L.-H."/>
            <person name="Turgeon B."/>
            <person name="Goodwin S."/>
            <person name="Spatafora J."/>
            <person name="Crous P."/>
            <person name="Grigoriev I."/>
        </authorList>
    </citation>
    <scope>NUCLEOTIDE SEQUENCE</scope>
    <source>
        <strain evidence="4">CBS 113818</strain>
    </source>
</reference>